<reference evidence="13 14" key="1">
    <citation type="submission" date="2020-07" db="EMBL/GenBank/DDBJ databases">
        <authorList>
            <person name="Sun Q."/>
        </authorList>
    </citation>
    <scope>NUCLEOTIDE SEQUENCE [LARGE SCALE GENOMIC DNA]</scope>
    <source>
        <strain evidence="13 14">MAH-1</strain>
    </source>
</reference>
<dbReference type="PANTHER" id="PTHR30442:SF0">
    <property type="entry name" value="FE(3+) DICITRATE TRANSPORT PROTEIN FECA"/>
    <property type="match status" value="1"/>
</dbReference>
<dbReference type="InterPro" id="IPR012910">
    <property type="entry name" value="Plug_dom"/>
</dbReference>
<feature type="chain" id="PRO_5031118099" evidence="10">
    <location>
        <begin position="20"/>
        <end position="802"/>
    </location>
</feature>
<dbReference type="InterPro" id="IPR000531">
    <property type="entry name" value="Beta-barrel_TonB"/>
</dbReference>
<evidence type="ECO:0000256" key="7">
    <source>
        <dbReference type="ARBA" id="ARBA00023237"/>
    </source>
</evidence>
<keyword evidence="4 8" id="KW-0812">Transmembrane</keyword>
<dbReference type="AlphaFoldDB" id="A0A7Y8Y3Y0"/>
<feature type="signal peptide" evidence="10">
    <location>
        <begin position="1"/>
        <end position="19"/>
    </location>
</feature>
<dbReference type="Pfam" id="PF07715">
    <property type="entry name" value="Plug"/>
    <property type="match status" value="1"/>
</dbReference>
<dbReference type="InterPro" id="IPR037066">
    <property type="entry name" value="Plug_dom_sf"/>
</dbReference>
<dbReference type="EMBL" id="JACBJI010000006">
    <property type="protein sequence ID" value="NYA72072.1"/>
    <property type="molecule type" value="Genomic_DNA"/>
</dbReference>
<keyword evidence="10" id="KW-0732">Signal</keyword>
<keyword evidence="3 8" id="KW-1134">Transmembrane beta strand</keyword>
<evidence type="ECO:0000259" key="11">
    <source>
        <dbReference type="Pfam" id="PF00593"/>
    </source>
</evidence>
<comment type="caution">
    <text evidence="13">The sequence shown here is derived from an EMBL/GenBank/DDBJ whole genome shotgun (WGS) entry which is preliminary data.</text>
</comment>
<evidence type="ECO:0000256" key="3">
    <source>
        <dbReference type="ARBA" id="ARBA00022452"/>
    </source>
</evidence>
<accession>A0A7Y8Y3Y0</accession>
<evidence type="ECO:0000259" key="12">
    <source>
        <dbReference type="Pfam" id="PF07715"/>
    </source>
</evidence>
<dbReference type="Pfam" id="PF00593">
    <property type="entry name" value="TonB_dep_Rec_b-barrel"/>
    <property type="match status" value="1"/>
</dbReference>
<evidence type="ECO:0000256" key="6">
    <source>
        <dbReference type="ARBA" id="ARBA00023136"/>
    </source>
</evidence>
<dbReference type="Gene3D" id="2.170.130.10">
    <property type="entry name" value="TonB-dependent receptor, plug domain"/>
    <property type="match status" value="1"/>
</dbReference>
<evidence type="ECO:0000256" key="5">
    <source>
        <dbReference type="ARBA" id="ARBA00023077"/>
    </source>
</evidence>
<keyword evidence="2 8" id="KW-0813">Transport</keyword>
<dbReference type="Gene3D" id="2.40.170.20">
    <property type="entry name" value="TonB-dependent receptor, beta-barrel domain"/>
    <property type="match status" value="1"/>
</dbReference>
<evidence type="ECO:0000256" key="4">
    <source>
        <dbReference type="ARBA" id="ARBA00022692"/>
    </source>
</evidence>
<evidence type="ECO:0000256" key="10">
    <source>
        <dbReference type="SAM" id="SignalP"/>
    </source>
</evidence>
<evidence type="ECO:0000256" key="9">
    <source>
        <dbReference type="RuleBase" id="RU003357"/>
    </source>
</evidence>
<dbReference type="GO" id="GO:0009279">
    <property type="term" value="C:cell outer membrane"/>
    <property type="evidence" value="ECO:0007669"/>
    <property type="project" value="UniProtKB-SubCell"/>
</dbReference>
<keyword evidence="5 9" id="KW-0798">TonB box</keyword>
<evidence type="ECO:0000256" key="1">
    <source>
        <dbReference type="ARBA" id="ARBA00004571"/>
    </source>
</evidence>
<evidence type="ECO:0000256" key="2">
    <source>
        <dbReference type="ARBA" id="ARBA00022448"/>
    </source>
</evidence>
<name>A0A7Y8Y3Y0_9FLAO</name>
<keyword evidence="14" id="KW-1185">Reference proteome</keyword>
<proteinExistence type="inferred from homology"/>
<organism evidence="13 14">
    <name type="scientific">Flavobacterium agri</name>
    <dbReference type="NCBI Taxonomy" id="2743471"/>
    <lineage>
        <taxon>Bacteria</taxon>
        <taxon>Pseudomonadati</taxon>
        <taxon>Bacteroidota</taxon>
        <taxon>Flavobacteriia</taxon>
        <taxon>Flavobacteriales</taxon>
        <taxon>Flavobacteriaceae</taxon>
        <taxon>Flavobacterium</taxon>
    </lineage>
</organism>
<gene>
    <name evidence="13" type="ORF">HZF10_14170</name>
</gene>
<keyword evidence="6 8" id="KW-0472">Membrane</keyword>
<comment type="similarity">
    <text evidence="8 9">Belongs to the TonB-dependent receptor family.</text>
</comment>
<dbReference type="InterPro" id="IPR039426">
    <property type="entry name" value="TonB-dep_rcpt-like"/>
</dbReference>
<dbReference type="PANTHER" id="PTHR30442">
    <property type="entry name" value="IRON III DICITRATE TRANSPORT PROTEIN FECA"/>
    <property type="match status" value="1"/>
</dbReference>
<dbReference type="GO" id="GO:0033214">
    <property type="term" value="P:siderophore-iron import into cell"/>
    <property type="evidence" value="ECO:0007669"/>
    <property type="project" value="TreeGrafter"/>
</dbReference>
<feature type="domain" description="TonB-dependent receptor-like beta-barrel" evidence="11">
    <location>
        <begin position="319"/>
        <end position="767"/>
    </location>
</feature>
<keyword evidence="13" id="KW-0675">Receptor</keyword>
<dbReference type="Proteomes" id="UP000535020">
    <property type="component" value="Unassembled WGS sequence"/>
</dbReference>
<feature type="domain" description="TonB-dependent receptor plug" evidence="12">
    <location>
        <begin position="130"/>
        <end position="230"/>
    </location>
</feature>
<dbReference type="InterPro" id="IPR036942">
    <property type="entry name" value="Beta-barrel_TonB_sf"/>
</dbReference>
<protein>
    <submittedName>
        <fullName evidence="13">TonB-dependent receptor</fullName>
    </submittedName>
</protein>
<dbReference type="SUPFAM" id="SSF56935">
    <property type="entry name" value="Porins"/>
    <property type="match status" value="1"/>
</dbReference>
<comment type="subcellular location">
    <subcellularLocation>
        <location evidence="1 8">Cell outer membrane</location>
        <topology evidence="1 8">Multi-pass membrane protein</topology>
    </subcellularLocation>
</comment>
<keyword evidence="7 8" id="KW-0998">Cell outer membrane</keyword>
<evidence type="ECO:0000313" key="14">
    <source>
        <dbReference type="Proteomes" id="UP000535020"/>
    </source>
</evidence>
<dbReference type="RefSeq" id="WP_176006878.1">
    <property type="nucleotide sequence ID" value="NZ_JABWMI010000015.1"/>
</dbReference>
<evidence type="ECO:0000256" key="8">
    <source>
        <dbReference type="PROSITE-ProRule" id="PRU01360"/>
    </source>
</evidence>
<evidence type="ECO:0000313" key="13">
    <source>
        <dbReference type="EMBL" id="NYA72072.1"/>
    </source>
</evidence>
<sequence>MRFTVFSLLFLCFGLTANAQFSINVSFSDISAEAVWPVEVYNKTTGEKFVLKQSPSVISVPENKAYDFTFYAEDFGTVDMTLSPSEKVVEVKFLKVELLSEVVIQKQREKLFALNKLRDVEETAIYAGKKTEVVSVDQLTVNKAVNNTRQVYSQVVGLTINEGSDGGLQLSVGGRGLNPNRTSNFNTRQNGYDISADVLGYPESYYTPPVEALQEIQVVRGAASLQYGTQFGGLINFKLHDPSTKKMEIVLRNTLGSYGLYTNFSSLSGTVGKFSYYTYFNYKQGDGFRPNSEFSSRNFFANLNYAFSEKTSIHFDYTNLNYLAQQPGGLTDLMFNQDPEQSNRARNWFDVHWNLFAFQLKHKFSSNDNFSLQLFGLDAQRQAVGYRQNRVSADDVPGSNRDLISGKFANWGAEARYLRKYKIGSQNNALLLGAKYYQAHNREFQGAGSTGSGPDFELADDAMTQYTYPNLNLAIFGENVFRISDKFSITPGFRYESIRTKANGFYRNVLYDLAGNVILDETINEKIDKKREIFLFGIGMAHKMDNGFELYGNVSRNYRSVTYNDIRTSTPGLAIDPGIDDEKGYTSDVGIRGKFNDKISLDASVFALYYGEKIGEYLAENPNGAAGLVRYRTNVGNALTYGFEAMVDWKLDRTFFDSPDFSWNVFANGALTGSEYLDSDAGNIEGNKVEFVPLVNVKTGTGVGYRNVLATIQLTYYSDQFTDASNSKSDPNDNTYGVFGQIPSYYVADLGLSYKWRNWKLESGINNFTNNNYFTRRATGYPGPGIIPSETRTFYVTLEVVF</sequence>
<dbReference type="PROSITE" id="PS52016">
    <property type="entry name" value="TONB_DEPENDENT_REC_3"/>
    <property type="match status" value="1"/>
</dbReference>